<evidence type="ECO:0000313" key="4">
    <source>
        <dbReference type="EMBL" id="KAK8734888.1"/>
    </source>
</evidence>
<gene>
    <name evidence="4" type="ORF">OTU49_005715</name>
</gene>
<dbReference type="EMBL" id="JARKIK010000049">
    <property type="protein sequence ID" value="KAK8734888.1"/>
    <property type="molecule type" value="Genomic_DNA"/>
</dbReference>
<dbReference type="InterPro" id="IPR002347">
    <property type="entry name" value="SDR_fam"/>
</dbReference>
<dbReference type="PROSITE" id="PS51257">
    <property type="entry name" value="PROKAR_LIPOPROTEIN"/>
    <property type="match status" value="1"/>
</dbReference>
<dbReference type="Gene3D" id="3.40.50.720">
    <property type="entry name" value="NAD(P)-binding Rossmann-like Domain"/>
    <property type="match status" value="1"/>
</dbReference>
<comment type="caution">
    <text evidence="4">The sequence shown here is derived from an EMBL/GenBank/DDBJ whole genome shotgun (WGS) entry which is preliminary data.</text>
</comment>
<dbReference type="SUPFAM" id="SSF51735">
    <property type="entry name" value="NAD(P)-binding Rossmann-fold domains"/>
    <property type="match status" value="1"/>
</dbReference>
<evidence type="ECO:0000256" key="1">
    <source>
        <dbReference type="ARBA" id="ARBA00023002"/>
    </source>
</evidence>
<keyword evidence="3" id="KW-1133">Transmembrane helix</keyword>
<feature type="transmembrane region" description="Helical" evidence="3">
    <location>
        <begin position="12"/>
        <end position="45"/>
    </location>
</feature>
<evidence type="ECO:0000256" key="3">
    <source>
        <dbReference type="SAM" id="Phobius"/>
    </source>
</evidence>
<dbReference type="AlphaFoldDB" id="A0AAW0X663"/>
<comment type="similarity">
    <text evidence="2">Belongs to the short-chain dehydrogenases/reductases (SDR) family.</text>
</comment>
<organism evidence="4 5">
    <name type="scientific">Cherax quadricarinatus</name>
    <name type="common">Australian red claw crayfish</name>
    <dbReference type="NCBI Taxonomy" id="27406"/>
    <lineage>
        <taxon>Eukaryota</taxon>
        <taxon>Metazoa</taxon>
        <taxon>Ecdysozoa</taxon>
        <taxon>Arthropoda</taxon>
        <taxon>Crustacea</taxon>
        <taxon>Multicrustacea</taxon>
        <taxon>Malacostraca</taxon>
        <taxon>Eumalacostraca</taxon>
        <taxon>Eucarida</taxon>
        <taxon>Decapoda</taxon>
        <taxon>Pleocyemata</taxon>
        <taxon>Astacidea</taxon>
        <taxon>Parastacoidea</taxon>
        <taxon>Parastacidae</taxon>
        <taxon>Cherax</taxon>
    </lineage>
</organism>
<proteinExistence type="inferred from homology"/>
<dbReference type="InterPro" id="IPR020904">
    <property type="entry name" value="Sc_DH/Rdtase_CS"/>
</dbReference>
<dbReference type="GO" id="GO:0008202">
    <property type="term" value="P:steroid metabolic process"/>
    <property type="evidence" value="ECO:0007669"/>
    <property type="project" value="TreeGrafter"/>
</dbReference>
<keyword evidence="5" id="KW-1185">Reference proteome</keyword>
<name>A0AAW0X663_CHEQU</name>
<dbReference type="InterPro" id="IPR036291">
    <property type="entry name" value="NAD(P)-bd_dom_sf"/>
</dbReference>
<dbReference type="PROSITE" id="PS00061">
    <property type="entry name" value="ADH_SHORT"/>
    <property type="match status" value="1"/>
</dbReference>
<evidence type="ECO:0000313" key="5">
    <source>
        <dbReference type="Proteomes" id="UP001445076"/>
    </source>
</evidence>
<dbReference type="PRINTS" id="PR00080">
    <property type="entry name" value="SDRFAMILY"/>
</dbReference>
<reference evidence="4 5" key="1">
    <citation type="journal article" date="2024" name="BMC Genomics">
        <title>Genome assembly of redclaw crayfish (Cherax quadricarinatus) provides insights into its immune adaptation and hypoxia tolerance.</title>
        <authorList>
            <person name="Liu Z."/>
            <person name="Zheng J."/>
            <person name="Li H."/>
            <person name="Fang K."/>
            <person name="Wang S."/>
            <person name="He J."/>
            <person name="Zhou D."/>
            <person name="Weng S."/>
            <person name="Chi M."/>
            <person name="Gu Z."/>
            <person name="He J."/>
            <person name="Li F."/>
            <person name="Wang M."/>
        </authorList>
    </citation>
    <scope>NUCLEOTIDE SEQUENCE [LARGE SCALE GENOMIC DNA]</scope>
    <source>
        <strain evidence="4">ZL_2023a</strain>
    </source>
</reference>
<keyword evidence="3" id="KW-0812">Transmembrane</keyword>
<accession>A0AAW0X663</accession>
<keyword evidence="1" id="KW-0560">Oxidoreductase</keyword>
<dbReference type="PANTHER" id="PTHR43313:SF36">
    <property type="entry name" value="D-BETA-HYDROXYBUTYRATE DEHYDROGENASE, MITOCHONDRIAL"/>
    <property type="match status" value="1"/>
</dbReference>
<keyword evidence="3" id="KW-0472">Membrane</keyword>
<evidence type="ECO:0000256" key="2">
    <source>
        <dbReference type="RuleBase" id="RU000363"/>
    </source>
</evidence>
<dbReference type="Proteomes" id="UP001445076">
    <property type="component" value="Unassembled WGS sequence"/>
</dbReference>
<dbReference type="GO" id="GO:0016491">
    <property type="term" value="F:oxidoreductase activity"/>
    <property type="evidence" value="ECO:0007669"/>
    <property type="project" value="UniProtKB-KW"/>
</dbReference>
<dbReference type="Pfam" id="PF00106">
    <property type="entry name" value="adh_short"/>
    <property type="match status" value="1"/>
</dbReference>
<dbReference type="PRINTS" id="PR00081">
    <property type="entry name" value="GDHRDH"/>
</dbReference>
<protein>
    <submittedName>
        <fullName evidence="4">Uncharacterized protein</fullName>
    </submittedName>
</protein>
<sequence>MLWTIDKVVRLMFWGGVSALLATVLSVLGIMSCVLAFTTLWLFTASMYMYTANMKEPVVGKAVVVTGCDSGFGNTLALHLDKLGFKVFAACLHAEGEGAQHLRQEGSINLHVLQMDVTKQDQVDKAAEEVKRLLPKGCGVWGLVNNAGVCTLGPVEWVSLESFRRDPEVNIFGLIAVTKTFLPLVRRAKGRVVNVASVAGRMSARFMGPYCISKYAVEGFSDALRQEMYPFGVDVCILEPGNFANGTFLFATDEKVEQEVETLWAALDDQRKEDYGQLYCKKVEGFKKNFRRKGAKDISPVINAFTEALTQTHPQDRYCPMEPRMYAVAFISNHFPAWVYDGVVRLLAVLLLKKDEV</sequence>
<dbReference type="PANTHER" id="PTHR43313">
    <property type="entry name" value="SHORT-CHAIN DEHYDROGENASE/REDUCTASE FAMILY 9C"/>
    <property type="match status" value="1"/>
</dbReference>